<dbReference type="STRING" id="1036181.SAMN05421756_104163"/>
<dbReference type="SMART" id="SM00387">
    <property type="entry name" value="HATPase_c"/>
    <property type="match status" value="1"/>
</dbReference>
<dbReference type="PRINTS" id="PR00344">
    <property type="entry name" value="BCTRLSENSOR"/>
</dbReference>
<dbReference type="CDD" id="cd00082">
    <property type="entry name" value="HisKA"/>
    <property type="match status" value="1"/>
</dbReference>
<evidence type="ECO:0000256" key="5">
    <source>
        <dbReference type="ARBA" id="ARBA00022679"/>
    </source>
</evidence>
<keyword evidence="15" id="KW-1185">Reference proteome</keyword>
<keyword evidence="4" id="KW-0597">Phosphoprotein</keyword>
<feature type="domain" description="HAMP" evidence="13">
    <location>
        <begin position="186"/>
        <end position="239"/>
    </location>
</feature>
<dbReference type="EC" id="2.7.13.3" evidence="3"/>
<dbReference type="InterPro" id="IPR003660">
    <property type="entry name" value="HAMP_dom"/>
</dbReference>
<dbReference type="InterPro" id="IPR003661">
    <property type="entry name" value="HisK_dim/P_dom"/>
</dbReference>
<gene>
    <name evidence="14" type="ORF">SAMN05421756_104163</name>
</gene>
<evidence type="ECO:0000313" key="15">
    <source>
        <dbReference type="Proteomes" id="UP000198504"/>
    </source>
</evidence>
<dbReference type="Gene3D" id="1.10.287.130">
    <property type="match status" value="1"/>
</dbReference>
<dbReference type="Proteomes" id="UP000198504">
    <property type="component" value="Unassembled WGS sequence"/>
</dbReference>
<comment type="subcellular location">
    <subcellularLocation>
        <location evidence="2">Cell membrane</location>
    </subcellularLocation>
</comment>
<dbReference type="SMART" id="SM00388">
    <property type="entry name" value="HisKA"/>
    <property type="match status" value="1"/>
</dbReference>
<keyword evidence="9" id="KW-0902">Two-component regulatory system</keyword>
<evidence type="ECO:0000256" key="11">
    <source>
        <dbReference type="SAM" id="Phobius"/>
    </source>
</evidence>
<dbReference type="InterPro" id="IPR005467">
    <property type="entry name" value="His_kinase_dom"/>
</dbReference>
<dbReference type="AlphaFoldDB" id="A0A1H9H9Q7"/>
<dbReference type="RefSeq" id="WP_091180119.1">
    <property type="nucleotide sequence ID" value="NZ_FOFA01000004.1"/>
</dbReference>
<comment type="catalytic activity">
    <reaction evidence="1">
        <text>ATP + protein L-histidine = ADP + protein N-phospho-L-histidine.</text>
        <dbReference type="EC" id="2.7.13.3"/>
    </reaction>
</comment>
<dbReference type="SUPFAM" id="SSF47384">
    <property type="entry name" value="Homodimeric domain of signal transducing histidine kinase"/>
    <property type="match status" value="1"/>
</dbReference>
<sequence length="468" mass="49579">MKTLRFLWDHPLQRRVSLLTTVAVALTVVLCSGVGYFALRASLVNASQEVAASIAQDLSGPAARSIATTGTLSADLRQAGMVVVEAVDGQGRVLGIPGEARQLVVETRDLAATNPDASTLRRSGRISDGHRYVVVAVPLAGTGYALLVGRSLEPVLQVLEVQRLVLGGICLAGILAAAVAGVIVGASGLRPMRQLTEAMQHVTATQDFQPVSVRYAKGDLVTMAASFNLMLASLTKARERQSRLVADAGHELRTPLTSLRTNVDLLATDLRRDRLGVEQKEAVLGDVQGQLGELSEMISDLVHVARDDSALALAPLDVRDVVTSALERVQRRAQGVSFDVELQPFFVVANADSLRRAVTNLLDNAVKWSPPGSTVRVRLEGNRLRVSDAGPGIPDADLPYVFDRFFRGESGRKTKGTGLGLAIVAKTMDEIGGSVHAGRSAEGGAEFTLQLPGVTSREAVASLLVPSP</sequence>
<dbReference type="SMART" id="SM00304">
    <property type="entry name" value="HAMP"/>
    <property type="match status" value="1"/>
</dbReference>
<feature type="domain" description="Histidine kinase" evidence="12">
    <location>
        <begin position="247"/>
        <end position="455"/>
    </location>
</feature>
<dbReference type="EMBL" id="FOFA01000004">
    <property type="protein sequence ID" value="SEQ59065.1"/>
    <property type="molecule type" value="Genomic_DNA"/>
</dbReference>
<evidence type="ECO:0000256" key="7">
    <source>
        <dbReference type="ARBA" id="ARBA00022777"/>
    </source>
</evidence>
<proteinExistence type="predicted"/>
<dbReference type="Pfam" id="PF00512">
    <property type="entry name" value="HisKA"/>
    <property type="match status" value="1"/>
</dbReference>
<dbReference type="PROSITE" id="PS50885">
    <property type="entry name" value="HAMP"/>
    <property type="match status" value="1"/>
</dbReference>
<dbReference type="InterPro" id="IPR036097">
    <property type="entry name" value="HisK_dim/P_sf"/>
</dbReference>
<dbReference type="InterPro" id="IPR004358">
    <property type="entry name" value="Sig_transdc_His_kin-like_C"/>
</dbReference>
<dbReference type="OrthoDB" id="9786919at2"/>
<dbReference type="PROSITE" id="PS50109">
    <property type="entry name" value="HIS_KIN"/>
    <property type="match status" value="1"/>
</dbReference>
<dbReference type="Gene3D" id="6.10.340.10">
    <property type="match status" value="1"/>
</dbReference>
<organism evidence="14 15">
    <name type="scientific">Microlunatus flavus</name>
    <dbReference type="NCBI Taxonomy" id="1036181"/>
    <lineage>
        <taxon>Bacteria</taxon>
        <taxon>Bacillati</taxon>
        <taxon>Actinomycetota</taxon>
        <taxon>Actinomycetes</taxon>
        <taxon>Propionibacteriales</taxon>
        <taxon>Propionibacteriaceae</taxon>
        <taxon>Microlunatus</taxon>
    </lineage>
</organism>
<evidence type="ECO:0000256" key="4">
    <source>
        <dbReference type="ARBA" id="ARBA00022553"/>
    </source>
</evidence>
<evidence type="ECO:0000256" key="10">
    <source>
        <dbReference type="ARBA" id="ARBA00023136"/>
    </source>
</evidence>
<dbReference type="InterPro" id="IPR036890">
    <property type="entry name" value="HATPase_C_sf"/>
</dbReference>
<keyword evidence="10 11" id="KW-0472">Membrane</keyword>
<evidence type="ECO:0000259" key="12">
    <source>
        <dbReference type="PROSITE" id="PS50109"/>
    </source>
</evidence>
<keyword evidence="5" id="KW-0808">Transferase</keyword>
<protein>
    <recommendedName>
        <fullName evidence="3">histidine kinase</fullName>
        <ecNumber evidence="3">2.7.13.3</ecNumber>
    </recommendedName>
</protein>
<feature type="transmembrane region" description="Helical" evidence="11">
    <location>
        <begin position="164"/>
        <end position="189"/>
    </location>
</feature>
<evidence type="ECO:0000256" key="6">
    <source>
        <dbReference type="ARBA" id="ARBA00022692"/>
    </source>
</evidence>
<evidence type="ECO:0000313" key="14">
    <source>
        <dbReference type="EMBL" id="SEQ59065.1"/>
    </source>
</evidence>
<dbReference type="InterPro" id="IPR003594">
    <property type="entry name" value="HATPase_dom"/>
</dbReference>
<dbReference type="PANTHER" id="PTHR45436:SF5">
    <property type="entry name" value="SENSOR HISTIDINE KINASE TRCS"/>
    <property type="match status" value="1"/>
</dbReference>
<dbReference type="SUPFAM" id="SSF55874">
    <property type="entry name" value="ATPase domain of HSP90 chaperone/DNA topoisomerase II/histidine kinase"/>
    <property type="match status" value="1"/>
</dbReference>
<evidence type="ECO:0000256" key="8">
    <source>
        <dbReference type="ARBA" id="ARBA00022989"/>
    </source>
</evidence>
<evidence type="ECO:0000256" key="9">
    <source>
        <dbReference type="ARBA" id="ARBA00023012"/>
    </source>
</evidence>
<keyword evidence="8 11" id="KW-1133">Transmembrane helix</keyword>
<evidence type="ECO:0000256" key="3">
    <source>
        <dbReference type="ARBA" id="ARBA00012438"/>
    </source>
</evidence>
<evidence type="ECO:0000256" key="1">
    <source>
        <dbReference type="ARBA" id="ARBA00000085"/>
    </source>
</evidence>
<dbReference type="Pfam" id="PF02518">
    <property type="entry name" value="HATPase_c"/>
    <property type="match status" value="1"/>
</dbReference>
<feature type="transmembrane region" description="Helical" evidence="11">
    <location>
        <begin position="16"/>
        <end position="39"/>
    </location>
</feature>
<keyword evidence="7 14" id="KW-0418">Kinase</keyword>
<dbReference type="InterPro" id="IPR050428">
    <property type="entry name" value="TCS_sensor_his_kinase"/>
</dbReference>
<evidence type="ECO:0000256" key="2">
    <source>
        <dbReference type="ARBA" id="ARBA00004236"/>
    </source>
</evidence>
<dbReference type="Gene3D" id="3.30.565.10">
    <property type="entry name" value="Histidine kinase-like ATPase, C-terminal domain"/>
    <property type="match status" value="1"/>
</dbReference>
<accession>A0A1H9H9Q7</accession>
<name>A0A1H9H9Q7_9ACTN</name>
<dbReference type="CDD" id="cd06225">
    <property type="entry name" value="HAMP"/>
    <property type="match status" value="1"/>
</dbReference>
<dbReference type="PANTHER" id="PTHR45436">
    <property type="entry name" value="SENSOR HISTIDINE KINASE YKOH"/>
    <property type="match status" value="1"/>
</dbReference>
<keyword evidence="6 11" id="KW-0812">Transmembrane</keyword>
<feature type="transmembrane region" description="Helical" evidence="11">
    <location>
        <begin position="132"/>
        <end position="152"/>
    </location>
</feature>
<dbReference type="GO" id="GO:0000155">
    <property type="term" value="F:phosphorelay sensor kinase activity"/>
    <property type="evidence" value="ECO:0007669"/>
    <property type="project" value="InterPro"/>
</dbReference>
<dbReference type="GO" id="GO:0005886">
    <property type="term" value="C:plasma membrane"/>
    <property type="evidence" value="ECO:0007669"/>
    <property type="project" value="UniProtKB-SubCell"/>
</dbReference>
<evidence type="ECO:0000259" key="13">
    <source>
        <dbReference type="PROSITE" id="PS50885"/>
    </source>
</evidence>
<reference evidence="15" key="1">
    <citation type="submission" date="2016-10" db="EMBL/GenBank/DDBJ databases">
        <authorList>
            <person name="Varghese N."/>
            <person name="Submissions S."/>
        </authorList>
    </citation>
    <scope>NUCLEOTIDE SEQUENCE [LARGE SCALE GENOMIC DNA]</scope>
    <source>
        <strain evidence="15">CGMCC 4.6856</strain>
    </source>
</reference>
<dbReference type="CDD" id="cd00075">
    <property type="entry name" value="HATPase"/>
    <property type="match status" value="1"/>
</dbReference>